<dbReference type="OMA" id="CQHAAFF"/>
<keyword evidence="1" id="KW-0812">Transmembrane</keyword>
<feature type="transmembrane region" description="Helical" evidence="1">
    <location>
        <begin position="36"/>
        <end position="57"/>
    </location>
</feature>
<keyword evidence="3" id="KW-1185">Reference proteome</keyword>
<accession>A0A0D3EFQ0</accession>
<dbReference type="Proteomes" id="UP000032141">
    <property type="component" value="Chromosome C9"/>
</dbReference>
<proteinExistence type="predicted"/>
<reference evidence="2" key="2">
    <citation type="submission" date="2015-03" db="UniProtKB">
        <authorList>
            <consortium name="EnsemblPlants"/>
        </authorList>
    </citation>
    <scope>IDENTIFICATION</scope>
</reference>
<keyword evidence="1" id="KW-0472">Membrane</keyword>
<evidence type="ECO:0000313" key="2">
    <source>
        <dbReference type="EnsemblPlants" id="Bo9g166490.1"/>
    </source>
</evidence>
<sequence length="62" mass="6771">MTVMSLFKTGGPAGAGIPFSWSERRLKTAFLPGSHMVFFVLNVIVVIGVALTFKPFLTTARR</sequence>
<dbReference type="STRING" id="109376.A0A0D3EFQ0"/>
<keyword evidence="1" id="KW-1133">Transmembrane helix</keyword>
<dbReference type="eggNOG" id="KOG2615">
    <property type="taxonomic scope" value="Eukaryota"/>
</dbReference>
<protein>
    <submittedName>
        <fullName evidence="2">Uncharacterized protein</fullName>
    </submittedName>
</protein>
<organism evidence="2 3">
    <name type="scientific">Brassica oleracea var. oleracea</name>
    <dbReference type="NCBI Taxonomy" id="109376"/>
    <lineage>
        <taxon>Eukaryota</taxon>
        <taxon>Viridiplantae</taxon>
        <taxon>Streptophyta</taxon>
        <taxon>Embryophyta</taxon>
        <taxon>Tracheophyta</taxon>
        <taxon>Spermatophyta</taxon>
        <taxon>Magnoliopsida</taxon>
        <taxon>eudicotyledons</taxon>
        <taxon>Gunneridae</taxon>
        <taxon>Pentapetalae</taxon>
        <taxon>rosids</taxon>
        <taxon>malvids</taxon>
        <taxon>Brassicales</taxon>
        <taxon>Brassicaceae</taxon>
        <taxon>Brassiceae</taxon>
        <taxon>Brassica</taxon>
    </lineage>
</organism>
<dbReference type="AlphaFoldDB" id="A0A0D3EFQ0"/>
<evidence type="ECO:0000313" key="3">
    <source>
        <dbReference type="Proteomes" id="UP000032141"/>
    </source>
</evidence>
<dbReference type="HOGENOM" id="CLU_169294_1_0_1"/>
<evidence type="ECO:0000256" key="1">
    <source>
        <dbReference type="SAM" id="Phobius"/>
    </source>
</evidence>
<dbReference type="Gramene" id="Bo9g166490.1">
    <property type="protein sequence ID" value="Bo9g166490.1"/>
    <property type="gene ID" value="Bo9g166490"/>
</dbReference>
<name>A0A0D3EFQ0_BRAOL</name>
<dbReference type="EnsemblPlants" id="Bo9g166490.1">
    <property type="protein sequence ID" value="Bo9g166490.1"/>
    <property type="gene ID" value="Bo9g166490"/>
</dbReference>
<reference evidence="2 3" key="1">
    <citation type="journal article" date="2014" name="Genome Biol.">
        <title>Transcriptome and methylome profiling reveals relics of genome dominance in the mesopolyploid Brassica oleracea.</title>
        <authorList>
            <person name="Parkin I.A."/>
            <person name="Koh C."/>
            <person name="Tang H."/>
            <person name="Robinson S.J."/>
            <person name="Kagale S."/>
            <person name="Clarke W.E."/>
            <person name="Town C.D."/>
            <person name="Nixon J."/>
            <person name="Krishnakumar V."/>
            <person name="Bidwell S.L."/>
            <person name="Denoeud F."/>
            <person name="Belcram H."/>
            <person name="Links M.G."/>
            <person name="Just J."/>
            <person name="Clarke C."/>
            <person name="Bender T."/>
            <person name="Huebert T."/>
            <person name="Mason A.S."/>
            <person name="Pires J.C."/>
            <person name="Barker G."/>
            <person name="Moore J."/>
            <person name="Walley P.G."/>
            <person name="Manoli S."/>
            <person name="Batley J."/>
            <person name="Edwards D."/>
            <person name="Nelson M.N."/>
            <person name="Wang X."/>
            <person name="Paterson A.H."/>
            <person name="King G."/>
            <person name="Bancroft I."/>
            <person name="Chalhoub B."/>
            <person name="Sharpe A.G."/>
        </authorList>
    </citation>
    <scope>NUCLEOTIDE SEQUENCE</scope>
    <source>
        <strain evidence="2 3">cv. TO1000</strain>
    </source>
</reference>